<keyword evidence="1" id="KW-0862">Zinc</keyword>
<dbReference type="GO" id="GO:0003676">
    <property type="term" value="F:nucleic acid binding"/>
    <property type="evidence" value="ECO:0007669"/>
    <property type="project" value="InterPro"/>
</dbReference>
<dbReference type="InterPro" id="IPR036875">
    <property type="entry name" value="Znf_CCHC_sf"/>
</dbReference>
<dbReference type="PROSITE" id="PS50158">
    <property type="entry name" value="ZF_CCHC"/>
    <property type="match status" value="2"/>
</dbReference>
<dbReference type="Gene3D" id="4.10.60.10">
    <property type="entry name" value="Zinc finger, CCHC-type"/>
    <property type="match status" value="1"/>
</dbReference>
<keyword evidence="5" id="KW-1185">Reference proteome</keyword>
<dbReference type="SMART" id="SM00343">
    <property type="entry name" value="ZnF_C2HC"/>
    <property type="match status" value="3"/>
</dbReference>
<name>A0AAV1AE37_VICFA</name>
<dbReference type="EMBL" id="OX451739">
    <property type="protein sequence ID" value="CAI8608641.1"/>
    <property type="molecule type" value="Genomic_DNA"/>
</dbReference>
<evidence type="ECO:0000313" key="5">
    <source>
        <dbReference type="Proteomes" id="UP001157006"/>
    </source>
</evidence>
<feature type="compositionally biased region" description="Basic and acidic residues" evidence="2">
    <location>
        <begin position="42"/>
        <end position="56"/>
    </location>
</feature>
<evidence type="ECO:0000259" key="3">
    <source>
        <dbReference type="PROSITE" id="PS50158"/>
    </source>
</evidence>
<evidence type="ECO:0000256" key="2">
    <source>
        <dbReference type="SAM" id="MobiDB-lite"/>
    </source>
</evidence>
<dbReference type="InterPro" id="IPR051714">
    <property type="entry name" value="Znf_CCHC_NABP"/>
</dbReference>
<protein>
    <recommendedName>
        <fullName evidence="3">CCHC-type domain-containing protein</fullName>
    </recommendedName>
</protein>
<dbReference type="InterPro" id="IPR001878">
    <property type="entry name" value="Znf_CCHC"/>
</dbReference>
<feature type="domain" description="CCHC-type" evidence="3">
    <location>
        <begin position="64"/>
        <end position="80"/>
    </location>
</feature>
<dbReference type="AlphaFoldDB" id="A0AAV1AE37"/>
<reference evidence="4 5" key="1">
    <citation type="submission" date="2023-01" db="EMBL/GenBank/DDBJ databases">
        <authorList>
            <person name="Kreplak J."/>
        </authorList>
    </citation>
    <scope>NUCLEOTIDE SEQUENCE [LARGE SCALE GENOMIC DNA]</scope>
</reference>
<keyword evidence="1" id="KW-0863">Zinc-finger</keyword>
<proteinExistence type="predicted"/>
<organism evidence="4 5">
    <name type="scientific">Vicia faba</name>
    <name type="common">Broad bean</name>
    <name type="synonym">Faba vulgaris</name>
    <dbReference type="NCBI Taxonomy" id="3906"/>
    <lineage>
        <taxon>Eukaryota</taxon>
        <taxon>Viridiplantae</taxon>
        <taxon>Streptophyta</taxon>
        <taxon>Embryophyta</taxon>
        <taxon>Tracheophyta</taxon>
        <taxon>Spermatophyta</taxon>
        <taxon>Magnoliopsida</taxon>
        <taxon>eudicotyledons</taxon>
        <taxon>Gunneridae</taxon>
        <taxon>Pentapetalae</taxon>
        <taxon>rosids</taxon>
        <taxon>fabids</taxon>
        <taxon>Fabales</taxon>
        <taxon>Fabaceae</taxon>
        <taxon>Papilionoideae</taxon>
        <taxon>50 kb inversion clade</taxon>
        <taxon>NPAAA clade</taxon>
        <taxon>Hologalegina</taxon>
        <taxon>IRL clade</taxon>
        <taxon>Fabeae</taxon>
        <taxon>Vicia</taxon>
    </lineage>
</organism>
<evidence type="ECO:0000313" key="4">
    <source>
        <dbReference type="EMBL" id="CAI8608641.1"/>
    </source>
</evidence>
<evidence type="ECO:0000256" key="1">
    <source>
        <dbReference type="PROSITE-ProRule" id="PRU00047"/>
    </source>
</evidence>
<keyword evidence="1" id="KW-0479">Metal-binding</keyword>
<dbReference type="Proteomes" id="UP001157006">
    <property type="component" value="Chromosome 4"/>
</dbReference>
<gene>
    <name evidence="4" type="ORF">VFH_IV095880</name>
</gene>
<dbReference type="Pfam" id="PF00098">
    <property type="entry name" value="zf-CCHC"/>
    <property type="match status" value="2"/>
</dbReference>
<feature type="region of interest" description="Disordered" evidence="2">
    <location>
        <begin position="30"/>
        <end position="56"/>
    </location>
</feature>
<dbReference type="GO" id="GO:0008270">
    <property type="term" value="F:zinc ion binding"/>
    <property type="evidence" value="ECO:0007669"/>
    <property type="project" value="UniProtKB-KW"/>
</dbReference>
<accession>A0AAV1AE37</accession>
<dbReference type="PANTHER" id="PTHR23002">
    <property type="entry name" value="ZINC FINGER CCHC DOMAIN CONTAINING PROTEIN"/>
    <property type="match status" value="1"/>
</dbReference>
<feature type="domain" description="CCHC-type" evidence="3">
    <location>
        <begin position="84"/>
        <end position="100"/>
    </location>
</feature>
<dbReference type="SUPFAM" id="SSF57756">
    <property type="entry name" value="Retrovirus zinc finger-like domains"/>
    <property type="match status" value="1"/>
</dbReference>
<sequence length="141" mass="15934">MMVNKCRILDQYSRDKASYYKNYNEKKGKNHDCGKPYASPYDKGKNKAYDEKKPSERGALASVKCYRCGDLGHYVDACTNKVLRCYRCDKVGHRVSECKSEGPTCFNYGEQGHIITQCQKPKKNVVATAHTNGKVFSRSGS</sequence>